<proteinExistence type="predicted"/>
<dbReference type="SUPFAM" id="SSF46785">
    <property type="entry name" value="Winged helix' DNA-binding domain"/>
    <property type="match status" value="1"/>
</dbReference>
<protein>
    <submittedName>
        <fullName evidence="1">SAM-dependent methyltransferase</fullName>
        <ecNumber evidence="1">2.1.1.-</ecNumber>
    </submittedName>
</protein>
<dbReference type="GO" id="GO:0008168">
    <property type="term" value="F:methyltransferase activity"/>
    <property type="evidence" value="ECO:0007669"/>
    <property type="project" value="UniProtKB-KW"/>
</dbReference>
<dbReference type="InterPro" id="IPR029063">
    <property type="entry name" value="SAM-dependent_MTases_sf"/>
</dbReference>
<dbReference type="SUPFAM" id="SSF53335">
    <property type="entry name" value="S-adenosyl-L-methionine-dependent methyltransferases"/>
    <property type="match status" value="1"/>
</dbReference>
<keyword evidence="1" id="KW-0808">Transferase</keyword>
<dbReference type="EC" id="2.1.1.-" evidence="1"/>
<dbReference type="RefSeq" id="WP_131761030.1">
    <property type="nucleotide sequence ID" value="NZ_CAACUY010000142.1"/>
</dbReference>
<dbReference type="Pfam" id="PF13489">
    <property type="entry name" value="Methyltransf_23"/>
    <property type="match status" value="1"/>
</dbReference>
<dbReference type="GO" id="GO:0032259">
    <property type="term" value="P:methylation"/>
    <property type="evidence" value="ECO:0007669"/>
    <property type="project" value="UniProtKB-KW"/>
</dbReference>
<keyword evidence="1" id="KW-0489">Methyltransferase</keyword>
<dbReference type="InterPro" id="IPR036390">
    <property type="entry name" value="WH_DNA-bd_sf"/>
</dbReference>
<keyword evidence="2" id="KW-1185">Reference proteome</keyword>
<reference evidence="2" key="1">
    <citation type="journal article" date="2019" name="Int. J. Syst. Evol. Microbiol.">
        <title>The Global Catalogue of Microorganisms (GCM) 10K type strain sequencing project: providing services to taxonomists for standard genome sequencing and annotation.</title>
        <authorList>
            <consortium name="The Broad Institute Genomics Platform"/>
            <consortium name="The Broad Institute Genome Sequencing Center for Infectious Disease"/>
            <person name="Wu L."/>
            <person name="Ma J."/>
        </authorList>
    </citation>
    <scope>NUCLEOTIDE SEQUENCE [LARGE SCALE GENOMIC DNA]</scope>
    <source>
        <strain evidence="2">JCM 9371</strain>
    </source>
</reference>
<name>A0ABW2XYW7_9ACTN</name>
<evidence type="ECO:0000313" key="1">
    <source>
        <dbReference type="EMBL" id="MFD0690743.1"/>
    </source>
</evidence>
<dbReference type="EMBL" id="JBHTGP010000018">
    <property type="protein sequence ID" value="MFD0690743.1"/>
    <property type="molecule type" value="Genomic_DNA"/>
</dbReference>
<dbReference type="Proteomes" id="UP001597063">
    <property type="component" value="Unassembled WGS sequence"/>
</dbReference>
<accession>A0ABW2XYW7</accession>
<gene>
    <name evidence="1" type="ORF">ACFQZM_40070</name>
</gene>
<sequence length="344" mass="37212">MKRPPPDYERRAIEHIQPIRHFFLASVLHHALRLGVFGALEDAPGTGTAALADRLGLDERRLGAVLLYLQNEDYVLDDGGWSLTGKGRDLPTFAAWYQMLVGGYGVTFQQLGDVLRRGAGYAGRDATQVGAGSTGIGVTDTLPLALELLDSAGTEPSTLVDLGCGDGAFLIEILKRRPGLRGIGVEPNPGSVERALELRARHGLEDRLEFVTATAADVAKLDLPDGGRGAAFLTAFVLQEMLEQGGEDAVRDLLAATFDAFPDTRWVVVEMDYQPDSPLVSTHGMAKAFHNPYFLIHTITEQRLETSAWWRALFARAGLTAAAATTDPRVDSTGFEIGFLLSRP</sequence>
<dbReference type="CDD" id="cd02440">
    <property type="entry name" value="AdoMet_MTases"/>
    <property type="match status" value="1"/>
</dbReference>
<organism evidence="1 2">
    <name type="scientific">Actinomadura fibrosa</name>
    <dbReference type="NCBI Taxonomy" id="111802"/>
    <lineage>
        <taxon>Bacteria</taxon>
        <taxon>Bacillati</taxon>
        <taxon>Actinomycetota</taxon>
        <taxon>Actinomycetes</taxon>
        <taxon>Streptosporangiales</taxon>
        <taxon>Thermomonosporaceae</taxon>
        <taxon>Actinomadura</taxon>
    </lineage>
</organism>
<dbReference type="Gene3D" id="1.10.10.10">
    <property type="entry name" value="Winged helix-like DNA-binding domain superfamily/Winged helix DNA-binding domain"/>
    <property type="match status" value="1"/>
</dbReference>
<dbReference type="InterPro" id="IPR036388">
    <property type="entry name" value="WH-like_DNA-bd_sf"/>
</dbReference>
<comment type="caution">
    <text evidence="1">The sequence shown here is derived from an EMBL/GenBank/DDBJ whole genome shotgun (WGS) entry which is preliminary data.</text>
</comment>
<evidence type="ECO:0000313" key="2">
    <source>
        <dbReference type="Proteomes" id="UP001597063"/>
    </source>
</evidence>
<dbReference type="Gene3D" id="3.40.50.150">
    <property type="entry name" value="Vaccinia Virus protein VP39"/>
    <property type="match status" value="1"/>
</dbReference>